<proteinExistence type="predicted"/>
<comment type="caution">
    <text evidence="1">The sequence shown here is derived from an EMBL/GenBank/DDBJ whole genome shotgun (WGS) entry which is preliminary data.</text>
</comment>
<organism evidence="1 2">
    <name type="scientific">Brachyspira murdochii</name>
    <dbReference type="NCBI Taxonomy" id="84378"/>
    <lineage>
        <taxon>Bacteria</taxon>
        <taxon>Pseudomonadati</taxon>
        <taxon>Spirochaetota</taxon>
        <taxon>Spirochaetia</taxon>
        <taxon>Brachyspirales</taxon>
        <taxon>Brachyspiraceae</taxon>
        <taxon>Brachyspira</taxon>
    </lineage>
</organism>
<dbReference type="Proteomes" id="UP000238924">
    <property type="component" value="Unassembled WGS sequence"/>
</dbReference>
<evidence type="ECO:0000313" key="2">
    <source>
        <dbReference type="Proteomes" id="UP000238924"/>
    </source>
</evidence>
<sequence length="225" mass="25283">MIKRNYMIVFLLLIILTTSNKLYPIMIRHGLDFNINVPIGMGIMIPHGNIPKYEPTGNEVNFQSGVGIGLGYYLGISDLVSMSFLGTFSYSYNKTSIHKNNVNINYIYEANSITFGGMPKVYIGDFSLGLDIGIRLSLGPGLTIQYKGKDYSSNGKSTPRTYLKFLADYNIFFREDMAIAIGLYLGYDWGFNLNNVDLPEITKGEAYGNLDLGIQIAYRYASFFR</sequence>
<accession>A0ABX5B7E9</accession>
<keyword evidence="2" id="KW-1185">Reference proteome</keyword>
<evidence type="ECO:0008006" key="3">
    <source>
        <dbReference type="Google" id="ProtNLM"/>
    </source>
</evidence>
<evidence type="ECO:0000313" key="1">
    <source>
        <dbReference type="EMBL" id="PPS23188.1"/>
    </source>
</evidence>
<reference evidence="1 2" key="1">
    <citation type="submission" date="2014-04" db="EMBL/GenBank/DDBJ databases">
        <title>Whole genome sequence of 'Brachyspira hampsonii' D13-03603F2.</title>
        <authorList>
            <person name="Patterson A.H."/>
            <person name="Chaban B."/>
            <person name="Fernando C."/>
            <person name="Harding J.C."/>
            <person name="Hill J.E."/>
        </authorList>
    </citation>
    <scope>NUCLEOTIDE SEQUENCE [LARGE SCALE GENOMIC DNA]</scope>
    <source>
        <strain evidence="1 2">D13-03603F2</strain>
    </source>
</reference>
<protein>
    <recommendedName>
        <fullName evidence="3">Outer membrane protein beta-barrel domain-containing protein</fullName>
    </recommendedName>
</protein>
<gene>
    <name evidence="1" type="ORF">DJ52_00410</name>
</gene>
<name>A0ABX5B7E9_9SPIR</name>
<dbReference type="RefSeq" id="WP_104617773.1">
    <property type="nucleotide sequence ID" value="NZ_JAWLPZ010000002.1"/>
</dbReference>
<dbReference type="EMBL" id="JJMJ01000010">
    <property type="protein sequence ID" value="PPS23188.1"/>
    <property type="molecule type" value="Genomic_DNA"/>
</dbReference>